<feature type="region of interest" description="Disordered" evidence="1">
    <location>
        <begin position="171"/>
        <end position="193"/>
    </location>
</feature>
<dbReference type="EMBL" id="JAUDFV010000154">
    <property type="protein sequence ID" value="KAL2715988.1"/>
    <property type="molecule type" value="Genomic_DNA"/>
</dbReference>
<sequence length="193" mass="22389">MSDDLNKIATFLVASNFAIDTRYIDPMHFEGCERLLTFLEEFDQRNNSKLKVPDSFVFGMQEMQEMKPKIHNDNDDDNDDEEDDDGEDGKEDDDGGGYLRHKLPMRFETIGEEPVCSVLSPNIDNAFAKKMRILDLPEVTEKVSLICFLRQRKFTGFLVSWIERTLSDKARMNHSTNSSSRKYYRENKDPSVI</sequence>
<dbReference type="Proteomes" id="UP001607302">
    <property type="component" value="Unassembled WGS sequence"/>
</dbReference>
<gene>
    <name evidence="2" type="ORF">V1478_013664</name>
</gene>
<evidence type="ECO:0000256" key="1">
    <source>
        <dbReference type="SAM" id="MobiDB-lite"/>
    </source>
</evidence>
<organism evidence="2 3">
    <name type="scientific">Vespula squamosa</name>
    <name type="common">Southern yellow jacket</name>
    <name type="synonym">Wasp</name>
    <dbReference type="NCBI Taxonomy" id="30214"/>
    <lineage>
        <taxon>Eukaryota</taxon>
        <taxon>Metazoa</taxon>
        <taxon>Ecdysozoa</taxon>
        <taxon>Arthropoda</taxon>
        <taxon>Hexapoda</taxon>
        <taxon>Insecta</taxon>
        <taxon>Pterygota</taxon>
        <taxon>Neoptera</taxon>
        <taxon>Endopterygota</taxon>
        <taxon>Hymenoptera</taxon>
        <taxon>Apocrita</taxon>
        <taxon>Aculeata</taxon>
        <taxon>Vespoidea</taxon>
        <taxon>Vespidae</taxon>
        <taxon>Vespinae</taxon>
        <taxon>Vespula</taxon>
    </lineage>
</organism>
<dbReference type="AlphaFoldDB" id="A0ABD2A5T7"/>
<feature type="region of interest" description="Disordered" evidence="1">
    <location>
        <begin position="68"/>
        <end position="99"/>
    </location>
</feature>
<evidence type="ECO:0000313" key="3">
    <source>
        <dbReference type="Proteomes" id="UP001607302"/>
    </source>
</evidence>
<evidence type="ECO:0000313" key="2">
    <source>
        <dbReference type="EMBL" id="KAL2715988.1"/>
    </source>
</evidence>
<proteinExistence type="predicted"/>
<feature type="compositionally biased region" description="Basic and acidic residues" evidence="1">
    <location>
        <begin position="183"/>
        <end position="193"/>
    </location>
</feature>
<reference evidence="2 3" key="1">
    <citation type="journal article" date="2024" name="Ann. Entomol. Soc. Am.">
        <title>Genomic analyses of the southern and eastern yellowjacket wasps (Hymenoptera: Vespidae) reveal evolutionary signatures of social life.</title>
        <authorList>
            <person name="Catto M.A."/>
            <person name="Caine P.B."/>
            <person name="Orr S.E."/>
            <person name="Hunt B.G."/>
            <person name="Goodisman M.A.D."/>
        </authorList>
    </citation>
    <scope>NUCLEOTIDE SEQUENCE [LARGE SCALE GENOMIC DNA]</scope>
    <source>
        <strain evidence="2">233</strain>
        <tissue evidence="2">Head and thorax</tissue>
    </source>
</reference>
<comment type="caution">
    <text evidence="2">The sequence shown here is derived from an EMBL/GenBank/DDBJ whole genome shotgun (WGS) entry which is preliminary data.</text>
</comment>
<feature type="compositionally biased region" description="Acidic residues" evidence="1">
    <location>
        <begin position="74"/>
        <end position="95"/>
    </location>
</feature>
<name>A0ABD2A5T7_VESSQ</name>
<keyword evidence="3" id="KW-1185">Reference proteome</keyword>
<protein>
    <submittedName>
        <fullName evidence="2">Uncharacterized protein</fullName>
    </submittedName>
</protein>
<accession>A0ABD2A5T7</accession>